<name>M4QC91_JAKLI</name>
<dbReference type="GeneID" id="15333122"/>
<evidence type="ECO:0000313" key="1">
    <source>
        <dbReference type="EMBL" id="AGH24184.1"/>
    </source>
</evidence>
<reference evidence="1" key="3">
    <citation type="journal article" date="2013" name="Genome Biol. Evol.">
        <title>Strikingly bacteria-like and gene-rich mitochondrial genomes throughout jakobid protists.</title>
        <authorList>
            <person name="Burger G."/>
            <person name="Gray M.W."/>
            <person name="Forget L."/>
            <person name="Lang B.F."/>
        </authorList>
    </citation>
    <scope>NUCLEOTIDE SEQUENCE</scope>
    <source>
        <strain evidence="1">ATCC 50422</strain>
    </source>
</reference>
<reference evidence="1" key="2">
    <citation type="journal article" date="2006" name="RNA">
        <title>Hybrid E. coli--Mitochondrial ribonuclease P RNAs are catalytically active.</title>
        <authorList>
            <person name="Seif E."/>
            <person name="Cadieux A."/>
            <person name="Lang B.F."/>
        </authorList>
    </citation>
    <scope>NUCLEOTIDE SEQUENCE</scope>
    <source>
        <strain evidence="1">ATCC 50422</strain>
    </source>
</reference>
<organism evidence="1">
    <name type="scientific">Jakoba libera</name>
    <name type="common">Flagellate</name>
    <name type="synonym">Cryptobia libera</name>
    <dbReference type="NCBI Taxonomy" id="143017"/>
    <lineage>
        <taxon>Eukaryota</taxon>
        <taxon>Discoba</taxon>
        <taxon>Jakobida</taxon>
        <taxon>Histionina</taxon>
        <taxon>Jakobidae</taxon>
        <taxon>Jakoba</taxon>
    </lineage>
</organism>
<proteinExistence type="predicted"/>
<accession>M4QC91</accession>
<gene>
    <name evidence="1" type="primary">orf41</name>
</gene>
<dbReference type="EMBL" id="KC353355">
    <property type="protein sequence ID" value="AGH24184.1"/>
    <property type="molecule type" value="Genomic_DNA"/>
</dbReference>
<reference evidence="1" key="1">
    <citation type="journal article" date="2004" name="RNA">
        <title>Mitochondrial 3' tRNA editing in the jakobid Seculamonas ecuadoriensis: a novel mechanism and implications for tRNA processing.</title>
        <authorList>
            <person name="Leigh J."/>
            <person name="Lang B.F."/>
        </authorList>
    </citation>
    <scope>NUCLEOTIDE SEQUENCE</scope>
    <source>
        <strain evidence="1">ATCC 50422</strain>
    </source>
</reference>
<sequence length="41" mass="4658">MNAPLHCFTVYKLYSLIKVDNLRILSKSFTSSPIISRNSTV</sequence>
<dbReference type="AlphaFoldDB" id="M4QC91"/>
<dbReference type="RefSeq" id="YP_007890690.1">
    <property type="nucleotide sequence ID" value="NC_021127.1"/>
</dbReference>
<protein>
    <submittedName>
        <fullName evidence="1">Uncharacterized protein</fullName>
    </submittedName>
</protein>
<geneLocation type="mitochondrion" evidence="1"/>
<keyword evidence="1" id="KW-0496">Mitochondrion</keyword>